<dbReference type="Gene3D" id="2.40.50.140">
    <property type="entry name" value="Nucleic acid-binding proteins"/>
    <property type="match status" value="1"/>
</dbReference>
<comment type="caution">
    <text evidence="4">The sequence shown here is derived from an EMBL/GenBank/DDBJ whole genome shotgun (WGS) entry which is preliminary data.</text>
</comment>
<dbReference type="PROSITE" id="PS50935">
    <property type="entry name" value="SSB"/>
    <property type="match status" value="1"/>
</dbReference>
<dbReference type="EMBL" id="AFBP01000038">
    <property type="protein sequence ID" value="EGG54471.1"/>
    <property type="molecule type" value="Genomic_DNA"/>
</dbReference>
<evidence type="ECO:0000256" key="1">
    <source>
        <dbReference type="ARBA" id="ARBA00023125"/>
    </source>
</evidence>
<dbReference type="AlphaFoldDB" id="F3QKJ2"/>
<name>F3QKJ2_9BURK</name>
<dbReference type="CDD" id="cd04496">
    <property type="entry name" value="SSB_OBF"/>
    <property type="match status" value="1"/>
</dbReference>
<evidence type="ECO:0000256" key="3">
    <source>
        <dbReference type="SAM" id="MobiDB-lite"/>
    </source>
</evidence>
<sequence length="157" mass="17694">MTNGNYEQIATKIVVFAEPSLNQITPTSGPNAGKETSVLNFKAFHPNYTRNDKGEFEQQDSDWFTVKMYGKKAENVARHLKEGMVLEVRGSVTDKTFTGRDGQEHSVKEINASAIALSLEQNGIKSLQFERENKQKDKSEQKSEQPRRKSRASTAVR</sequence>
<dbReference type="RefSeq" id="WP_008864258.1">
    <property type="nucleotide sequence ID" value="NZ_GL883710.1"/>
</dbReference>
<keyword evidence="5" id="KW-1185">Reference proteome</keyword>
<dbReference type="GeneID" id="43348861"/>
<dbReference type="InterPro" id="IPR012340">
    <property type="entry name" value="NA-bd_OB-fold"/>
</dbReference>
<keyword evidence="1 2" id="KW-0238">DNA-binding</keyword>
<protein>
    <submittedName>
        <fullName evidence="4">Single-strand binding protein</fullName>
    </submittedName>
</protein>
<dbReference type="eggNOG" id="ENOG50346WE">
    <property type="taxonomic scope" value="Bacteria"/>
</dbReference>
<dbReference type="InterPro" id="IPR000424">
    <property type="entry name" value="Primosome_PriB/ssb"/>
</dbReference>
<dbReference type="Proteomes" id="UP000005156">
    <property type="component" value="Unassembled WGS sequence"/>
</dbReference>
<dbReference type="SUPFAM" id="SSF50249">
    <property type="entry name" value="Nucleic acid-binding proteins"/>
    <property type="match status" value="1"/>
</dbReference>
<dbReference type="OrthoDB" id="9155034at2"/>
<dbReference type="HOGENOM" id="CLU_1795495_0_0_4"/>
<evidence type="ECO:0000256" key="2">
    <source>
        <dbReference type="PROSITE-ProRule" id="PRU00252"/>
    </source>
</evidence>
<evidence type="ECO:0000313" key="4">
    <source>
        <dbReference type="EMBL" id="EGG54471.1"/>
    </source>
</evidence>
<reference evidence="4 5" key="1">
    <citation type="submission" date="2011-02" db="EMBL/GenBank/DDBJ databases">
        <authorList>
            <person name="Weinstock G."/>
            <person name="Sodergren E."/>
            <person name="Clifton S."/>
            <person name="Fulton L."/>
            <person name="Fulton B."/>
            <person name="Courtney L."/>
            <person name="Fronick C."/>
            <person name="Harrison M."/>
            <person name="Strong C."/>
            <person name="Farmer C."/>
            <person name="Delahaunty K."/>
            <person name="Markovic C."/>
            <person name="Hall O."/>
            <person name="Minx P."/>
            <person name="Tomlinson C."/>
            <person name="Mitreva M."/>
            <person name="Hou S."/>
            <person name="Chen J."/>
            <person name="Wollam A."/>
            <person name="Pepin K.H."/>
            <person name="Johnson M."/>
            <person name="Bhonagiri V."/>
            <person name="Zhang X."/>
            <person name="Suruliraj S."/>
            <person name="Warren W."/>
            <person name="Chinwalla A."/>
            <person name="Mardis E.R."/>
            <person name="Wilson R.K."/>
        </authorList>
    </citation>
    <scope>NUCLEOTIDE SEQUENCE [LARGE SCALE GENOMIC DNA]</scope>
    <source>
        <strain evidence="4 5">YIT 11859</strain>
    </source>
</reference>
<evidence type="ECO:0000313" key="5">
    <source>
        <dbReference type="Proteomes" id="UP000005156"/>
    </source>
</evidence>
<accession>F3QKJ2</accession>
<feature type="compositionally biased region" description="Basic and acidic residues" evidence="3">
    <location>
        <begin position="128"/>
        <end position="147"/>
    </location>
</feature>
<dbReference type="Pfam" id="PF00436">
    <property type="entry name" value="SSB"/>
    <property type="match status" value="1"/>
</dbReference>
<feature type="region of interest" description="Disordered" evidence="3">
    <location>
        <begin position="126"/>
        <end position="157"/>
    </location>
</feature>
<gene>
    <name evidence="4" type="ORF">HMPREF9439_01452</name>
</gene>
<proteinExistence type="predicted"/>
<dbReference type="GO" id="GO:0003697">
    <property type="term" value="F:single-stranded DNA binding"/>
    <property type="evidence" value="ECO:0007669"/>
    <property type="project" value="InterPro"/>
</dbReference>
<organism evidence="4 5">
    <name type="scientific">Parasutterella excrementihominis YIT 11859</name>
    <dbReference type="NCBI Taxonomy" id="762966"/>
    <lineage>
        <taxon>Bacteria</taxon>
        <taxon>Pseudomonadati</taxon>
        <taxon>Pseudomonadota</taxon>
        <taxon>Betaproteobacteria</taxon>
        <taxon>Burkholderiales</taxon>
        <taxon>Sutterellaceae</taxon>
        <taxon>Parasutterella</taxon>
    </lineage>
</organism>